<protein>
    <submittedName>
        <fullName evidence="2">Glycosyl transferase family 90 domain-containing protein</fullName>
    </submittedName>
</protein>
<dbReference type="RefSeq" id="XP_044725152.1">
    <property type="nucleotide sequence ID" value="XM_044858752.1"/>
</dbReference>
<dbReference type="InterPro" id="IPR006598">
    <property type="entry name" value="CAP10"/>
</dbReference>
<dbReference type="Proteomes" id="UP000824596">
    <property type="component" value="Unassembled WGS sequence"/>
</dbReference>
<dbReference type="EMBL" id="JAIZPD010000001">
    <property type="protein sequence ID" value="KAH0967639.1"/>
    <property type="molecule type" value="Genomic_DNA"/>
</dbReference>
<evidence type="ECO:0000313" key="2">
    <source>
        <dbReference type="EMBL" id="KAH0967639.1"/>
    </source>
</evidence>
<keyword evidence="2" id="KW-0808">Transferase</keyword>
<sequence>MHGLLISPTSFPLIEGLLPVLSTGSLSNMGDILYPSPAYTEAEFRYAEAHDTEWDGKRNNLYWAGSTTGGFAADGQWRDFHRQRFVTRVKSSFLNIRLFDVAFTRIFQCGRKYCKEQTAHYKIKPWVDKDRALGSRLVFDVDGNGISGRFYKLLASRSTPLKQTLLREWHDERLRAWVHYIPISQSMEELPALVLYLTSTTAGQRWAREIAEQGREWYSKALRDVDMAIYTSRLLLELARLQDPERPAVAEGVDGLARGSQGRQSYRDGI</sequence>
<dbReference type="Pfam" id="PF05686">
    <property type="entry name" value="Glyco_transf_90"/>
    <property type="match status" value="1"/>
</dbReference>
<comment type="caution">
    <text evidence="2">The sequence shown here is derived from an EMBL/GenBank/DDBJ whole genome shotgun (WGS) entry which is preliminary data.</text>
</comment>
<dbReference type="SMART" id="SM00672">
    <property type="entry name" value="CAP10"/>
    <property type="match status" value="1"/>
</dbReference>
<dbReference type="GeneID" id="68349410"/>
<organism evidence="2 3">
    <name type="scientific">Hirsutella rhossiliensis</name>
    <dbReference type="NCBI Taxonomy" id="111463"/>
    <lineage>
        <taxon>Eukaryota</taxon>
        <taxon>Fungi</taxon>
        <taxon>Dikarya</taxon>
        <taxon>Ascomycota</taxon>
        <taxon>Pezizomycotina</taxon>
        <taxon>Sordariomycetes</taxon>
        <taxon>Hypocreomycetidae</taxon>
        <taxon>Hypocreales</taxon>
        <taxon>Ophiocordycipitaceae</taxon>
        <taxon>Hirsutella</taxon>
    </lineage>
</organism>
<feature type="domain" description="Glycosyl transferase CAP10" evidence="1">
    <location>
        <begin position="4"/>
        <end position="245"/>
    </location>
</feature>
<dbReference type="PANTHER" id="PTHR12203:SF61">
    <property type="entry name" value="CAPSULE PROTEIN"/>
    <property type="match status" value="1"/>
</dbReference>
<name>A0A9P8SMT4_9HYPO</name>
<gene>
    <name evidence="2" type="ORF">HRG_00281</name>
</gene>
<dbReference type="OrthoDB" id="202415at2759"/>
<dbReference type="PANTHER" id="PTHR12203">
    <property type="entry name" value="KDEL LYS-ASP-GLU-LEU CONTAINING - RELATED"/>
    <property type="match status" value="1"/>
</dbReference>
<evidence type="ECO:0000259" key="1">
    <source>
        <dbReference type="SMART" id="SM00672"/>
    </source>
</evidence>
<dbReference type="GO" id="GO:0016740">
    <property type="term" value="F:transferase activity"/>
    <property type="evidence" value="ECO:0007669"/>
    <property type="project" value="UniProtKB-KW"/>
</dbReference>
<accession>A0A9P8SMT4</accession>
<evidence type="ECO:0000313" key="3">
    <source>
        <dbReference type="Proteomes" id="UP000824596"/>
    </source>
</evidence>
<reference evidence="2" key="1">
    <citation type="submission" date="2021-09" db="EMBL/GenBank/DDBJ databases">
        <title>A high-quality genome of the endoparasitic fungus Hirsutella rhossiliensis with a comparison of Hirsutella genomes reveals transposable elements contributing to genome size variation.</title>
        <authorList>
            <person name="Lin R."/>
            <person name="Jiao Y."/>
            <person name="Sun X."/>
            <person name="Ling J."/>
            <person name="Xie B."/>
            <person name="Cheng X."/>
        </authorList>
    </citation>
    <scope>NUCLEOTIDE SEQUENCE</scope>
    <source>
        <strain evidence="2">HR02</strain>
    </source>
</reference>
<keyword evidence="3" id="KW-1185">Reference proteome</keyword>
<dbReference type="InterPro" id="IPR051091">
    <property type="entry name" value="O-Glucosyltr/Glycosyltrsf_90"/>
</dbReference>
<proteinExistence type="predicted"/>
<dbReference type="AlphaFoldDB" id="A0A9P8SMT4"/>